<dbReference type="SUPFAM" id="SSF52540">
    <property type="entry name" value="P-loop containing nucleoside triphosphate hydrolases"/>
    <property type="match status" value="1"/>
</dbReference>
<evidence type="ECO:0000313" key="1">
    <source>
        <dbReference type="EMBL" id="KXB57709.1"/>
    </source>
</evidence>
<sequence length="160" mass="18148">MKIIVITEGVDLPKTKTVFLARPTVSSILMTQMVGRALRGTAAGGTSSAYIVSFIDHWNEHIAWVNPESLFAGDNEFQDSDDSERIKRDIQLIAISKIEEFARILDNSVDTLDLERVAFEKRIPIGMYAFNYLEENGMDHSYQVMVYDSTQEAYKNLMES</sequence>
<evidence type="ECO:0000313" key="2">
    <source>
        <dbReference type="Proteomes" id="UP000070394"/>
    </source>
</evidence>
<dbReference type="AlphaFoldDB" id="A0A133ZQG1"/>
<dbReference type="EMBL" id="LSDA01000079">
    <property type="protein sequence ID" value="KXB57709.1"/>
    <property type="molecule type" value="Genomic_DNA"/>
</dbReference>
<dbReference type="InterPro" id="IPR027417">
    <property type="entry name" value="P-loop_NTPase"/>
</dbReference>
<reference evidence="2" key="1">
    <citation type="submission" date="2016-01" db="EMBL/GenBank/DDBJ databases">
        <authorList>
            <person name="Mitreva M."/>
            <person name="Pepin K.H."/>
            <person name="Mihindukulasuriya K.A."/>
            <person name="Fulton R."/>
            <person name="Fronick C."/>
            <person name="O'Laughlin M."/>
            <person name="Miner T."/>
            <person name="Herter B."/>
            <person name="Rosa B.A."/>
            <person name="Cordes M."/>
            <person name="Tomlinson C."/>
            <person name="Wollam A."/>
            <person name="Palsikar V.B."/>
            <person name="Mardis E.R."/>
            <person name="Wilson R.K."/>
        </authorList>
    </citation>
    <scope>NUCLEOTIDE SEQUENCE [LARGE SCALE GENOMIC DNA]</scope>
    <source>
        <strain evidence="2">DNF00896</strain>
    </source>
</reference>
<feature type="non-terminal residue" evidence="1">
    <location>
        <position position="160"/>
    </location>
</feature>
<organism evidence="1 2">
    <name type="scientific">Lachnoanaerobaculum saburreum</name>
    <dbReference type="NCBI Taxonomy" id="467210"/>
    <lineage>
        <taxon>Bacteria</taxon>
        <taxon>Bacillati</taxon>
        <taxon>Bacillota</taxon>
        <taxon>Clostridia</taxon>
        <taxon>Lachnospirales</taxon>
        <taxon>Lachnospiraceae</taxon>
        <taxon>Lachnoanaerobaculum</taxon>
    </lineage>
</organism>
<name>A0A133ZQG1_9FIRM</name>
<comment type="caution">
    <text evidence="1">The sequence shown here is derived from an EMBL/GenBank/DDBJ whole genome shotgun (WGS) entry which is preliminary data.</text>
</comment>
<proteinExistence type="predicted"/>
<dbReference type="Gene3D" id="3.40.50.300">
    <property type="entry name" value="P-loop containing nucleotide triphosphate hydrolases"/>
    <property type="match status" value="1"/>
</dbReference>
<protein>
    <recommendedName>
        <fullName evidence="3">Helicase C-terminal domain-containing protein</fullName>
    </recommendedName>
</protein>
<keyword evidence="2" id="KW-1185">Reference proteome</keyword>
<gene>
    <name evidence="1" type="ORF">HMPREF1866_01326</name>
</gene>
<dbReference type="Proteomes" id="UP000070394">
    <property type="component" value="Unassembled WGS sequence"/>
</dbReference>
<evidence type="ECO:0008006" key="3">
    <source>
        <dbReference type="Google" id="ProtNLM"/>
    </source>
</evidence>
<dbReference type="STRING" id="467210.HMPREF1866_01326"/>
<accession>A0A133ZQG1</accession>